<dbReference type="SUPFAM" id="SSF55729">
    <property type="entry name" value="Acyl-CoA N-acyltransferases (Nat)"/>
    <property type="match status" value="1"/>
</dbReference>
<name>A0ABQ2EED0_9GAMM</name>
<evidence type="ECO:0000313" key="1">
    <source>
        <dbReference type="EMBL" id="GGK08995.1"/>
    </source>
</evidence>
<comment type="caution">
    <text evidence="1">The sequence shown here is derived from an EMBL/GenBank/DDBJ whole genome shotgun (WGS) entry which is preliminary data.</text>
</comment>
<dbReference type="Gene3D" id="3.40.630.30">
    <property type="match status" value="1"/>
</dbReference>
<dbReference type="InterPro" id="IPR016181">
    <property type="entry name" value="Acyl_CoA_acyltransferase"/>
</dbReference>
<reference evidence="2" key="1">
    <citation type="journal article" date="2019" name="Int. J. Syst. Evol. Microbiol.">
        <title>The Global Catalogue of Microorganisms (GCM) 10K type strain sequencing project: providing services to taxonomists for standard genome sequencing and annotation.</title>
        <authorList>
            <consortium name="The Broad Institute Genomics Platform"/>
            <consortium name="The Broad Institute Genome Sequencing Center for Infectious Disease"/>
            <person name="Wu L."/>
            <person name="Ma J."/>
        </authorList>
    </citation>
    <scope>NUCLEOTIDE SEQUENCE [LARGE SCALE GENOMIC DNA]</scope>
    <source>
        <strain evidence="2">CGMCC 1.8985</strain>
    </source>
</reference>
<dbReference type="EMBL" id="BMME01000001">
    <property type="protein sequence ID" value="GGK08995.1"/>
    <property type="molecule type" value="Genomic_DNA"/>
</dbReference>
<dbReference type="RefSeq" id="WP_132984657.1">
    <property type="nucleotide sequence ID" value="NZ_BMME01000001.1"/>
</dbReference>
<proteinExistence type="predicted"/>
<dbReference type="Proteomes" id="UP000599009">
    <property type="component" value="Unassembled WGS sequence"/>
</dbReference>
<protein>
    <recommendedName>
        <fullName evidence="3">GNAT family N-acetyltransferase</fullName>
    </recommendedName>
</protein>
<evidence type="ECO:0000313" key="2">
    <source>
        <dbReference type="Proteomes" id="UP000599009"/>
    </source>
</evidence>
<sequence length="343" mass="37232">MDTNPAYTVHEADIERDRDLILGLWRGNLGEDARMARKYDWFYRQCPLGAPLTLLLRHEESGEWVGVGSAGPRQMLMGGSRVLAGVLVDLAVLPVHRSLGPALILQTALMKAGAKRFELLYGFPNPKAAAVFKRVGYAPLGELTRYVRVLRHGDYARRRVPALLAGPAGWALDALDRLRLRARSVRLQGQWQARADATLGALWSLAGAGDGPVAVRDLAFLRWRFDQSPLVEVRYLVVRDADGGALAWFAGEARVHGLHVHDFWSRRGAVGPTRAELATLLRSARGAGHASVSVELGAAAATSAWGAAGFAAREARPVFGRSSGASQEAFAARLWLTSADEDE</sequence>
<organism evidence="1 2">
    <name type="scientific">Luteimonas terricola</name>
    <dbReference type="NCBI Taxonomy" id="645597"/>
    <lineage>
        <taxon>Bacteria</taxon>
        <taxon>Pseudomonadati</taxon>
        <taxon>Pseudomonadota</taxon>
        <taxon>Gammaproteobacteria</taxon>
        <taxon>Lysobacterales</taxon>
        <taxon>Lysobacteraceae</taxon>
        <taxon>Luteimonas</taxon>
    </lineage>
</organism>
<accession>A0ABQ2EED0</accession>
<evidence type="ECO:0008006" key="3">
    <source>
        <dbReference type="Google" id="ProtNLM"/>
    </source>
</evidence>
<gene>
    <name evidence="1" type="ORF">GCM10011394_18050</name>
</gene>
<keyword evidence="2" id="KW-1185">Reference proteome</keyword>